<dbReference type="AlphaFoldDB" id="A0A2G5U4D0"/>
<evidence type="ECO:0000313" key="2">
    <source>
        <dbReference type="EMBL" id="PIC34201.1"/>
    </source>
</evidence>
<evidence type="ECO:0000256" key="1">
    <source>
        <dbReference type="SAM" id="SignalP"/>
    </source>
</evidence>
<accession>A0A2G5U4D0</accession>
<keyword evidence="1" id="KW-0732">Signal</keyword>
<dbReference type="Proteomes" id="UP000230233">
    <property type="component" value="Chromosome IV"/>
</dbReference>
<evidence type="ECO:0000313" key="3">
    <source>
        <dbReference type="Proteomes" id="UP000230233"/>
    </source>
</evidence>
<name>A0A2G5U4D0_9PELO</name>
<comment type="caution">
    <text evidence="2">The sequence shown here is derived from an EMBL/GenBank/DDBJ whole genome shotgun (WGS) entry which is preliminary data.</text>
</comment>
<keyword evidence="3" id="KW-1185">Reference proteome</keyword>
<protein>
    <submittedName>
        <fullName evidence="2">Uncharacterized protein</fullName>
    </submittedName>
</protein>
<reference evidence="3" key="1">
    <citation type="submission" date="2017-10" db="EMBL/GenBank/DDBJ databases">
        <title>Rapid genome shrinkage in a self-fertile nematode reveals novel sperm competition proteins.</title>
        <authorList>
            <person name="Yin D."/>
            <person name="Schwarz E.M."/>
            <person name="Thomas C.G."/>
            <person name="Felde R.L."/>
            <person name="Korf I.F."/>
            <person name="Cutter A.D."/>
            <person name="Schartner C.M."/>
            <person name="Ralston E.J."/>
            <person name="Meyer B.J."/>
            <person name="Haag E.S."/>
        </authorList>
    </citation>
    <scope>NUCLEOTIDE SEQUENCE [LARGE SCALE GENOMIC DNA]</scope>
    <source>
        <strain evidence="3">JU1422</strain>
    </source>
</reference>
<organism evidence="2 3">
    <name type="scientific">Caenorhabditis nigoni</name>
    <dbReference type="NCBI Taxonomy" id="1611254"/>
    <lineage>
        <taxon>Eukaryota</taxon>
        <taxon>Metazoa</taxon>
        <taxon>Ecdysozoa</taxon>
        <taxon>Nematoda</taxon>
        <taxon>Chromadorea</taxon>
        <taxon>Rhabditida</taxon>
        <taxon>Rhabditina</taxon>
        <taxon>Rhabditomorpha</taxon>
        <taxon>Rhabditoidea</taxon>
        <taxon>Rhabditidae</taxon>
        <taxon>Peloderinae</taxon>
        <taxon>Caenorhabditis</taxon>
    </lineage>
</organism>
<dbReference type="OrthoDB" id="5825263at2759"/>
<feature type="chain" id="PRO_5013660489" evidence="1">
    <location>
        <begin position="20"/>
        <end position="142"/>
    </location>
</feature>
<proteinExistence type="predicted"/>
<feature type="signal peptide" evidence="1">
    <location>
        <begin position="1"/>
        <end position="19"/>
    </location>
</feature>
<gene>
    <name evidence="2" type="primary">Cni-F36H1.12</name>
    <name evidence="2" type="synonym">Cnig_chr_IV.g13926</name>
    <name evidence="2" type="ORF">B9Z55_013926</name>
</gene>
<dbReference type="EMBL" id="PDUG01000004">
    <property type="protein sequence ID" value="PIC34201.1"/>
    <property type="molecule type" value="Genomic_DNA"/>
</dbReference>
<sequence length="142" mass="16155">MSLKLTILLVLLHISILHCASTAVQKYMSKFHPQIIRERDHVSRKYPKHLMEVTLSSGMNEETILFIEAVIEENFTGRFDTDSLNKIQETVQGYLGGYWGIQYYEDPYMFASTSFRRSPSFVVLDVSGNGVAVVKESINTSV</sequence>